<feature type="signal peptide" evidence="1">
    <location>
        <begin position="1"/>
        <end position="23"/>
    </location>
</feature>
<evidence type="ECO:0000259" key="2">
    <source>
        <dbReference type="PROSITE" id="PS50106"/>
    </source>
</evidence>
<dbReference type="InterPro" id="IPR029045">
    <property type="entry name" value="ClpP/crotonase-like_dom_sf"/>
</dbReference>
<dbReference type="GO" id="GO:0008236">
    <property type="term" value="F:serine-type peptidase activity"/>
    <property type="evidence" value="ECO:0007669"/>
    <property type="project" value="InterPro"/>
</dbReference>
<dbReference type="PROSITE" id="PS50106">
    <property type="entry name" value="PDZ"/>
    <property type="match status" value="1"/>
</dbReference>
<reference evidence="3 4" key="1">
    <citation type="submission" date="2019-12" db="EMBL/GenBank/DDBJ databases">
        <title>Genome sequencing and assembly of endphytes of Porphyra tenera.</title>
        <authorList>
            <person name="Park J.M."/>
            <person name="Shin R."/>
            <person name="Jo S.H."/>
        </authorList>
    </citation>
    <scope>NUCLEOTIDE SEQUENCE [LARGE SCALE GENOMIC DNA]</scope>
    <source>
        <strain evidence="3 4">GPM4</strain>
    </source>
</reference>
<dbReference type="GO" id="GO:0030288">
    <property type="term" value="C:outer membrane-bounded periplasmic space"/>
    <property type="evidence" value="ECO:0007669"/>
    <property type="project" value="TreeGrafter"/>
</dbReference>
<dbReference type="EC" id="3.4.21.-" evidence="3"/>
<dbReference type="InterPro" id="IPR001478">
    <property type="entry name" value="PDZ"/>
</dbReference>
<dbReference type="PROSITE" id="PS51257">
    <property type="entry name" value="PROKAR_LIPOPROTEIN"/>
    <property type="match status" value="1"/>
</dbReference>
<dbReference type="GO" id="GO:0004175">
    <property type="term" value="F:endopeptidase activity"/>
    <property type="evidence" value="ECO:0007669"/>
    <property type="project" value="TreeGrafter"/>
</dbReference>
<organism evidence="3 4">
    <name type="scientific">Paraglaciecola mesophila</name>
    <dbReference type="NCBI Taxonomy" id="197222"/>
    <lineage>
        <taxon>Bacteria</taxon>
        <taxon>Pseudomonadati</taxon>
        <taxon>Pseudomonadota</taxon>
        <taxon>Gammaproteobacteria</taxon>
        <taxon>Alteromonadales</taxon>
        <taxon>Alteromonadaceae</taxon>
        <taxon>Paraglaciecola</taxon>
    </lineage>
</organism>
<dbReference type="Proteomes" id="UP000464524">
    <property type="component" value="Chromosome"/>
</dbReference>
<dbReference type="SUPFAM" id="SSF52096">
    <property type="entry name" value="ClpP/crotonase"/>
    <property type="match status" value="1"/>
</dbReference>
<proteinExistence type="predicted"/>
<name>A0A857JKQ2_9ALTE</name>
<keyword evidence="4" id="KW-1185">Reference proteome</keyword>
<dbReference type="InterPro" id="IPR005151">
    <property type="entry name" value="Tail-specific_protease"/>
</dbReference>
<feature type="domain" description="PDZ" evidence="2">
    <location>
        <begin position="139"/>
        <end position="213"/>
    </location>
</feature>
<dbReference type="Pfam" id="PF17820">
    <property type="entry name" value="PDZ_6"/>
    <property type="match status" value="1"/>
</dbReference>
<dbReference type="Pfam" id="PF03572">
    <property type="entry name" value="Peptidase_S41"/>
    <property type="match status" value="1"/>
</dbReference>
<dbReference type="Gene3D" id="3.90.226.10">
    <property type="entry name" value="2-enoyl-CoA Hydratase, Chain A, domain 1"/>
    <property type="match status" value="1"/>
</dbReference>
<dbReference type="PANTHER" id="PTHR32060:SF30">
    <property type="entry name" value="CARBOXY-TERMINAL PROCESSING PROTEASE CTPA"/>
    <property type="match status" value="1"/>
</dbReference>
<dbReference type="Gene3D" id="2.30.42.10">
    <property type="match status" value="1"/>
</dbReference>
<evidence type="ECO:0000256" key="1">
    <source>
        <dbReference type="SAM" id="SignalP"/>
    </source>
</evidence>
<dbReference type="AlphaFoldDB" id="A0A857JKQ2"/>
<dbReference type="GO" id="GO:0007165">
    <property type="term" value="P:signal transduction"/>
    <property type="evidence" value="ECO:0007669"/>
    <property type="project" value="TreeGrafter"/>
</dbReference>
<evidence type="ECO:0000313" key="3">
    <source>
        <dbReference type="EMBL" id="QHJ11868.1"/>
    </source>
</evidence>
<dbReference type="GO" id="GO:0006508">
    <property type="term" value="P:proteolysis"/>
    <property type="evidence" value="ECO:0007669"/>
    <property type="project" value="UniProtKB-KW"/>
</dbReference>
<feature type="chain" id="PRO_5032648129" evidence="1">
    <location>
        <begin position="24"/>
        <end position="537"/>
    </location>
</feature>
<dbReference type="EMBL" id="CP047656">
    <property type="protein sequence ID" value="QHJ11868.1"/>
    <property type="molecule type" value="Genomic_DNA"/>
</dbReference>
<gene>
    <name evidence="3" type="ORF">FX988_02104</name>
</gene>
<accession>A0A857JKQ2</accession>
<keyword evidence="3" id="KW-0378">Hydrolase</keyword>
<dbReference type="KEGG" id="pmes:FX988_02104"/>
<dbReference type="InterPro" id="IPR041489">
    <property type="entry name" value="PDZ_6"/>
</dbReference>
<dbReference type="PANTHER" id="PTHR32060">
    <property type="entry name" value="TAIL-SPECIFIC PROTEASE"/>
    <property type="match status" value="1"/>
</dbReference>
<keyword evidence="3" id="KW-0645">Protease</keyword>
<dbReference type="SUPFAM" id="SSF50156">
    <property type="entry name" value="PDZ domain-like"/>
    <property type="match status" value="1"/>
</dbReference>
<protein>
    <submittedName>
        <fullName evidence="3">Putative CtpA-like serine protease</fullName>
        <ecNumber evidence="3">3.4.21.-</ecNumber>
    </submittedName>
</protein>
<evidence type="ECO:0000313" key="4">
    <source>
        <dbReference type="Proteomes" id="UP000464524"/>
    </source>
</evidence>
<sequence length="537" mass="59010">MIRCFTLTVSSSLLLLVSGCGGAGDSSSIEPAVTTPQTNSRWTRGLFEDASLFKDRCLAPRSGTSSVTGEEYTDVAGDSMDEKLWLRSWTNNTYLWYDEVDDNDPTNFSTIQYFEQLKTDFRTDSGSFKDNFHFSQSTEEYLTRTQSSIAFGYGISWEFIQATAPRRIIVRYTEPGSPAAQAGLERGDELLALNDIDFVHTEDRDEIDAINQILFPTSAGAETKFTLRKVSGEQIDYQLSAQSVVISPVHNAKIINAEMGDIGYLQFNSHIQSAQSQLISAFELFNTSHIDALVLDMRYNGGGLLAMASQLAYMVTGSAQTDNLTFNQLTFNNKHPNTDPVTGRTLQPTRFYSREIDYDRNVFTNNSLPSLGLNRVYILTSGATCSASEALINGLRGIDIDVVLMGDTTCGKPYGFYPTDNCGTTYFTIQFQGSNQKGFGEYSDGFIPTPNPIFEADVQGCLVEDDFNHALGTVDEGMLNAALQHLQTGQCPVQTAAKSPVKRLSATDSLKIQTSSSILDAIIVENAINQPISEPSN</sequence>
<dbReference type="RefSeq" id="WP_201751669.1">
    <property type="nucleotide sequence ID" value="NZ_CP047656.1"/>
</dbReference>
<keyword evidence="1" id="KW-0732">Signal</keyword>
<dbReference type="Gene3D" id="3.30.750.170">
    <property type="match status" value="1"/>
</dbReference>
<dbReference type="InterPro" id="IPR036034">
    <property type="entry name" value="PDZ_sf"/>
</dbReference>